<proteinExistence type="predicted"/>
<name>A0AA37SQ09_9BACT</name>
<accession>A0AA37SQ09</accession>
<evidence type="ECO:0000313" key="1">
    <source>
        <dbReference type="EMBL" id="GLR16776.1"/>
    </source>
</evidence>
<organism evidence="1 2">
    <name type="scientific">Portibacter lacus</name>
    <dbReference type="NCBI Taxonomy" id="1099794"/>
    <lineage>
        <taxon>Bacteria</taxon>
        <taxon>Pseudomonadati</taxon>
        <taxon>Bacteroidota</taxon>
        <taxon>Saprospiria</taxon>
        <taxon>Saprospirales</taxon>
        <taxon>Haliscomenobacteraceae</taxon>
        <taxon>Portibacter</taxon>
    </lineage>
</organism>
<dbReference type="AlphaFoldDB" id="A0AA37SQ09"/>
<keyword evidence="2" id="KW-1185">Reference proteome</keyword>
<reference evidence="1" key="2">
    <citation type="submission" date="2023-01" db="EMBL/GenBank/DDBJ databases">
        <title>Draft genome sequence of Portibacter lacus strain NBRC 108769.</title>
        <authorList>
            <person name="Sun Q."/>
            <person name="Mori K."/>
        </authorList>
    </citation>
    <scope>NUCLEOTIDE SEQUENCE</scope>
    <source>
        <strain evidence="1">NBRC 108769</strain>
    </source>
</reference>
<evidence type="ECO:0000313" key="2">
    <source>
        <dbReference type="Proteomes" id="UP001156666"/>
    </source>
</evidence>
<protein>
    <submittedName>
        <fullName evidence="1">Membrane protein</fullName>
    </submittedName>
</protein>
<gene>
    <name evidence="1" type="ORF">GCM10007940_13910</name>
</gene>
<dbReference type="EMBL" id="BSOH01000007">
    <property type="protein sequence ID" value="GLR16776.1"/>
    <property type="molecule type" value="Genomic_DNA"/>
</dbReference>
<sequence>MAGAQQVDNSPFSSFGIGNLHSDDLAFYQGFGGLGASYIDPFHINIKNPASYAFLNSAAYEMGVSARYQQTSDGENKNLGWHGNLDYLVLGFPLRNPINASLDPIKRDWKFGMSLFLKPHSTVGYNISTIQNDSNLGSYQNNFEGYGGTYKMMWGNAAKYKSFSFGANVGYLFGNINFNENIYFEDDIYTFENRYAIDYNVNGFIWDAGMIYSWFINKDAYEKDKSVKTKVLNIGVYGNSAQKFYSINDVTKESLYTSLTLTDTLVSDLGVKGEGTLPAELGFGATYYGDNKYVIGFNYEYGAWSQYRNSVRNETLMDSWKLTLGGSYRPDVKSFNNYFKRIAYKFGVFYQKDPQVIDNIQITDTGINLGASFPFYYQRKISHINAAFRFGVKGTGTPIQERYGKVTLGFTFNDDQWFIKRKYN</sequence>
<comment type="caution">
    <text evidence="1">The sequence shown here is derived from an EMBL/GenBank/DDBJ whole genome shotgun (WGS) entry which is preliminary data.</text>
</comment>
<dbReference type="Proteomes" id="UP001156666">
    <property type="component" value="Unassembled WGS sequence"/>
</dbReference>
<dbReference type="Gene3D" id="2.40.160.60">
    <property type="entry name" value="Outer membrane protein transport protein (OMPP1/FadL/TodX)"/>
    <property type="match status" value="1"/>
</dbReference>
<reference evidence="1" key="1">
    <citation type="journal article" date="2014" name="Int. J. Syst. Evol. Microbiol.">
        <title>Complete genome sequence of Corynebacterium casei LMG S-19264T (=DSM 44701T), isolated from a smear-ripened cheese.</title>
        <authorList>
            <consortium name="US DOE Joint Genome Institute (JGI-PGF)"/>
            <person name="Walter F."/>
            <person name="Albersmeier A."/>
            <person name="Kalinowski J."/>
            <person name="Ruckert C."/>
        </authorList>
    </citation>
    <scope>NUCLEOTIDE SEQUENCE</scope>
    <source>
        <strain evidence="1">NBRC 108769</strain>
    </source>
</reference>